<evidence type="ECO:0000313" key="3">
    <source>
        <dbReference type="Proteomes" id="UP001614391"/>
    </source>
</evidence>
<dbReference type="RefSeq" id="WP_399618293.1">
    <property type="nucleotide sequence ID" value="NZ_JBITYT010000011.1"/>
</dbReference>
<dbReference type="Pfam" id="PF21962">
    <property type="entry name" value="DUF6924"/>
    <property type="match status" value="1"/>
</dbReference>
<dbReference type="Proteomes" id="UP001614391">
    <property type="component" value="Unassembled WGS sequence"/>
</dbReference>
<evidence type="ECO:0000259" key="1">
    <source>
        <dbReference type="Pfam" id="PF21962"/>
    </source>
</evidence>
<accession>A0ABW8CXU6</accession>
<sequence>MTMPKGLGRVLPEIVGRDVFDALVIRTDFSDDESWTAVVGELRRPWGPGGEFPARVQVVDARAWSGATADEVLAAVDEDEYLGVVFVADRHAMRPPTRGLPALTTVREDEDDLDPVYYQDLVESPEPREFRAAPAAVHSVRVNVTLGTMDFAEFAAAASAESDRVLRPVRPV</sequence>
<keyword evidence="3" id="KW-1185">Reference proteome</keyword>
<proteinExistence type="predicted"/>
<gene>
    <name evidence="2" type="ORF">ACIGW0_24035</name>
</gene>
<reference evidence="2 3" key="1">
    <citation type="submission" date="2024-10" db="EMBL/GenBank/DDBJ databases">
        <title>The Natural Products Discovery Center: Release of the First 8490 Sequenced Strains for Exploring Actinobacteria Biosynthetic Diversity.</title>
        <authorList>
            <person name="Kalkreuter E."/>
            <person name="Kautsar S.A."/>
            <person name="Yang D."/>
            <person name="Bader C.D."/>
            <person name="Teijaro C.N."/>
            <person name="Fluegel L."/>
            <person name="Davis C.M."/>
            <person name="Simpson J.R."/>
            <person name="Lauterbach L."/>
            <person name="Steele A.D."/>
            <person name="Gui C."/>
            <person name="Meng S."/>
            <person name="Li G."/>
            <person name="Viehrig K."/>
            <person name="Ye F."/>
            <person name="Su P."/>
            <person name="Kiefer A.F."/>
            <person name="Nichols A."/>
            <person name="Cepeda A.J."/>
            <person name="Yan W."/>
            <person name="Fan B."/>
            <person name="Jiang Y."/>
            <person name="Adhikari A."/>
            <person name="Zheng C.-J."/>
            <person name="Schuster L."/>
            <person name="Cowan T.M."/>
            <person name="Smanski M.J."/>
            <person name="Chevrette M.G."/>
            <person name="De Carvalho L.P.S."/>
            <person name="Shen B."/>
        </authorList>
    </citation>
    <scope>NUCLEOTIDE SEQUENCE [LARGE SCALE GENOMIC DNA]</scope>
    <source>
        <strain evidence="2 3">NPDC053346</strain>
    </source>
</reference>
<name>A0ABW8CXU6_STRBI</name>
<dbReference type="InterPro" id="IPR053832">
    <property type="entry name" value="DUF6924"/>
</dbReference>
<comment type="caution">
    <text evidence="2">The sequence shown here is derived from an EMBL/GenBank/DDBJ whole genome shotgun (WGS) entry which is preliminary data.</text>
</comment>
<feature type="domain" description="DUF6924" evidence="1">
    <location>
        <begin position="22"/>
        <end position="167"/>
    </location>
</feature>
<dbReference type="EMBL" id="JBITYT010000011">
    <property type="protein sequence ID" value="MFI9122418.1"/>
    <property type="molecule type" value="Genomic_DNA"/>
</dbReference>
<protein>
    <submittedName>
        <fullName evidence="2">DUF6924 domain-containing protein</fullName>
    </submittedName>
</protein>
<organism evidence="2 3">
    <name type="scientific">Streptomyces bikiniensis</name>
    <dbReference type="NCBI Taxonomy" id="1896"/>
    <lineage>
        <taxon>Bacteria</taxon>
        <taxon>Bacillati</taxon>
        <taxon>Actinomycetota</taxon>
        <taxon>Actinomycetes</taxon>
        <taxon>Kitasatosporales</taxon>
        <taxon>Streptomycetaceae</taxon>
        <taxon>Streptomyces</taxon>
    </lineage>
</organism>
<evidence type="ECO:0000313" key="2">
    <source>
        <dbReference type="EMBL" id="MFI9122418.1"/>
    </source>
</evidence>